<dbReference type="AlphaFoldDB" id="A0A829M092"/>
<dbReference type="Gene3D" id="1.10.443.10">
    <property type="entry name" value="Intergrase catalytic core"/>
    <property type="match status" value="1"/>
</dbReference>
<gene>
    <name evidence="2" type="ORF">L833_3974</name>
</gene>
<dbReference type="GO" id="GO:0003677">
    <property type="term" value="F:DNA binding"/>
    <property type="evidence" value="ECO:0007669"/>
    <property type="project" value="InterPro"/>
</dbReference>
<dbReference type="GO" id="GO:0006310">
    <property type="term" value="P:DNA recombination"/>
    <property type="evidence" value="ECO:0007669"/>
    <property type="project" value="InterPro"/>
</dbReference>
<sequence>MREGASMPRRNERKDLDREGVDVARGAAESRPAAVGVRRLAQPGRPGMQGTAQIDPSSYQCRRLAAQLADQWVEMAAGRSRSVIAVHRQALDNFLKYVDKLHDSDVSLDHDPAVVMAVFDAWAKDLIALYDENSIMPYRMSNIVQTQMAGAVVDGVITDEVLAAYARGPAVVPKPRAQPLDEFSKDELKRMVLAARAHIRAARKIREWATKTIRAYESGKLTHADQRCLGHMLQMATRGERIAIQQPWDAHPESLRDLFPDEAWSLYQATGLNETKNSVALSCYRATLARPIDLVPYRVLLMAGTGVAVEEISALTVSDIEWLEDGVRVQMTKSRARRSKGRYFPGSAERGGWDVPALLQSLLDFTEPVRAIAGAQFQDCLWLSFKTKRQSHSESGCAPAPADFGTANLASWIDSVKTVHDMGDISTPHDMRRIRKTKVAQRAIDLRGAMADIAGDDHTSRVFFQHYGQTTSLKVYSGSVISGFQTSLAEAVKTGFTAFLDRRAAVPASILTEALPIEPAQAHSLRSGAHDMGVVDCQNPFNSPFTKQGKLCGSAPLSCLMCENAVVFTDHLPNIVALIQAMDNAKRSLAPDDWIATWGRQYAAAQALMSSVPERARAAAARKAAAAVTDLPAWLGPGNQ</sequence>
<comment type="caution">
    <text evidence="2">The sequence shown here is derived from an EMBL/GenBank/DDBJ whole genome shotgun (WGS) entry which is preliminary data.</text>
</comment>
<dbReference type="Proteomes" id="UP000018502">
    <property type="component" value="Unassembled WGS sequence"/>
</dbReference>
<evidence type="ECO:0008006" key="4">
    <source>
        <dbReference type="Google" id="ProtNLM"/>
    </source>
</evidence>
<feature type="region of interest" description="Disordered" evidence="1">
    <location>
        <begin position="1"/>
        <end position="32"/>
    </location>
</feature>
<proteinExistence type="predicted"/>
<accession>A0A829M092</accession>
<reference evidence="2 3" key="1">
    <citation type="journal article" date="2014" name="Emerg. Infect. Dis.">
        <title>High-level Relatedness among Mycobacterium abscessus subsp. massiliense Strains from Widely Separated Outbreaks.</title>
        <authorList>
            <person name="Tettelin H."/>
            <person name="Davidson R.M."/>
            <person name="Agrawal S."/>
            <person name="Aitken M.L."/>
            <person name="Shallom S."/>
            <person name="Hasan N.A."/>
            <person name="Strong M."/>
            <person name="Nogueira de Moura V.C."/>
            <person name="De Groote M.A."/>
            <person name="Duarte R.S."/>
            <person name="Hine E."/>
            <person name="Parankush S."/>
            <person name="Su Q."/>
            <person name="Daugherty S.C."/>
            <person name="Fraser C.M."/>
            <person name="Brown-Elliott B.A."/>
            <person name="Wallace R.J.Jr."/>
            <person name="Holland S.M."/>
            <person name="Sampaio E.P."/>
            <person name="Olivier K.N."/>
            <person name="Jackson M."/>
            <person name="Zelazny A.M."/>
        </authorList>
    </citation>
    <scope>NUCLEOTIDE SEQUENCE [LARGE SCALE GENOMIC DNA]</scope>
    <source>
        <strain evidence="2 3">MAB_091912_2446</strain>
    </source>
</reference>
<feature type="compositionally biased region" description="Basic and acidic residues" evidence="1">
    <location>
        <begin position="1"/>
        <end position="22"/>
    </location>
</feature>
<name>A0A829M092_9MYCO</name>
<evidence type="ECO:0000313" key="3">
    <source>
        <dbReference type="Proteomes" id="UP000018502"/>
    </source>
</evidence>
<dbReference type="EMBL" id="AYTF01000002">
    <property type="protein sequence ID" value="ESV61579.1"/>
    <property type="molecule type" value="Genomic_DNA"/>
</dbReference>
<evidence type="ECO:0000313" key="2">
    <source>
        <dbReference type="EMBL" id="ESV61579.1"/>
    </source>
</evidence>
<organism evidence="2 3">
    <name type="scientific">Mycobacteroides abscessus MAB_091912_2446</name>
    <dbReference type="NCBI Taxonomy" id="1335414"/>
    <lineage>
        <taxon>Bacteria</taxon>
        <taxon>Bacillati</taxon>
        <taxon>Actinomycetota</taxon>
        <taxon>Actinomycetes</taxon>
        <taxon>Mycobacteriales</taxon>
        <taxon>Mycobacteriaceae</taxon>
        <taxon>Mycobacteroides</taxon>
        <taxon>Mycobacteroides abscessus</taxon>
    </lineage>
</organism>
<protein>
    <recommendedName>
        <fullName evidence="4">Integrase</fullName>
    </recommendedName>
</protein>
<evidence type="ECO:0000256" key="1">
    <source>
        <dbReference type="SAM" id="MobiDB-lite"/>
    </source>
</evidence>
<dbReference type="GO" id="GO:0015074">
    <property type="term" value="P:DNA integration"/>
    <property type="evidence" value="ECO:0007669"/>
    <property type="project" value="InterPro"/>
</dbReference>
<dbReference type="InterPro" id="IPR013762">
    <property type="entry name" value="Integrase-like_cat_sf"/>
</dbReference>